<dbReference type="RefSeq" id="WP_139181638.1">
    <property type="nucleotide sequence ID" value="NZ_MIPT01000001.1"/>
</dbReference>
<proteinExistence type="predicted"/>
<keyword evidence="3" id="KW-1185">Reference proteome</keyword>
<evidence type="ECO:0000313" key="3">
    <source>
        <dbReference type="Proteomes" id="UP000179467"/>
    </source>
</evidence>
<sequence>MGTANENGPGVQTGAGNHDAAGISNSDALNTIIAAQAQFLIAVHHVRPELAAMVAAVVFGRGCDV</sequence>
<comment type="caution">
    <text evidence="2">The sequence shown here is derived from an EMBL/GenBank/DDBJ whole genome shotgun (WGS) entry which is preliminary data.</text>
</comment>
<evidence type="ECO:0000256" key="1">
    <source>
        <dbReference type="SAM" id="MobiDB-lite"/>
    </source>
</evidence>
<gene>
    <name evidence="2" type="ORF">BHE75_00866</name>
</gene>
<protein>
    <submittedName>
        <fullName evidence="2">Uncharacterized protein</fullName>
    </submittedName>
</protein>
<evidence type="ECO:0000313" key="2">
    <source>
        <dbReference type="EMBL" id="OHT18887.1"/>
    </source>
</evidence>
<organism evidence="2 3">
    <name type="scientific">Edaphosphingomonas haloaromaticamans</name>
    <dbReference type="NCBI Taxonomy" id="653954"/>
    <lineage>
        <taxon>Bacteria</taxon>
        <taxon>Pseudomonadati</taxon>
        <taxon>Pseudomonadota</taxon>
        <taxon>Alphaproteobacteria</taxon>
        <taxon>Sphingomonadales</taxon>
        <taxon>Rhizorhabdaceae</taxon>
        <taxon>Edaphosphingomonas</taxon>
    </lineage>
</organism>
<reference evidence="2 3" key="1">
    <citation type="submission" date="2016-09" db="EMBL/GenBank/DDBJ databases">
        <title>Metabolic pathway, cell adaptation mechanisms and a novel monoxygenase revealed through proteogenomic-transcription analysis of a Sphingomonas haloaromaticamans strain degrading the fungicide ortho-phenylphenol.</title>
        <authorList>
            <person name="Perruchon C."/>
            <person name="Papadopoulou E.S."/>
            <person name="Rousidou C."/>
            <person name="Vasileiadis S."/>
            <person name="Tanou G."/>
            <person name="Amoutzias G."/>
            <person name="Molassiotis A."/>
            <person name="Karpouzas D.G."/>
        </authorList>
    </citation>
    <scope>NUCLEOTIDE SEQUENCE [LARGE SCALE GENOMIC DNA]</scope>
    <source>
        <strain evidence="2 3">P3</strain>
    </source>
</reference>
<dbReference type="AlphaFoldDB" id="A0A1S1H9V0"/>
<dbReference type="EMBL" id="MIPT01000001">
    <property type="protein sequence ID" value="OHT18887.1"/>
    <property type="molecule type" value="Genomic_DNA"/>
</dbReference>
<name>A0A1S1H9V0_9SPHN</name>
<dbReference type="OrthoDB" id="9256256at2"/>
<feature type="region of interest" description="Disordered" evidence="1">
    <location>
        <begin position="1"/>
        <end position="20"/>
    </location>
</feature>
<accession>A0A1S1H9V0</accession>
<dbReference type="Proteomes" id="UP000179467">
    <property type="component" value="Unassembled WGS sequence"/>
</dbReference>